<feature type="region of interest" description="Disordered" evidence="1">
    <location>
        <begin position="1"/>
        <end position="574"/>
    </location>
</feature>
<keyword evidence="5" id="KW-1185">Reference proteome</keyword>
<feature type="compositionally biased region" description="Basic residues" evidence="1">
    <location>
        <begin position="432"/>
        <end position="447"/>
    </location>
</feature>
<dbReference type="HOGENOM" id="CLU_308466_0_0_1"/>
<dbReference type="RefSeq" id="XP_003526341.1">
    <property type="nucleotide sequence ID" value="XM_003526293.5"/>
</dbReference>
<protein>
    <recommendedName>
        <fullName evidence="2">DCD domain-containing protein</fullName>
    </recommendedName>
</protein>
<feature type="compositionally biased region" description="Basic and acidic residues" evidence="1">
    <location>
        <begin position="491"/>
        <end position="508"/>
    </location>
</feature>
<dbReference type="OrthoDB" id="1920894at2759"/>
<sequence length="958" mass="107475">MDQEDNKMDTVNPHEMSSNPLSLEKDEIMGTENPLSSGKDDVMGTKNPPEVSSNSLSSAKDGMVDTANPTKVLSNPTLSVKDNMMGTEIHPSSGKNGEMCAENPPEVSSNSPSSGRDSLMGTENPTEVFSNPLSSRKDDMMSSENLPEVTSDHTTSRKEDGKKETDSPEGSSKPELSDKNTPQSLKVKSKIVKKSQTVKLKAKKKNGSQQICGKRVMSSKEVVDNSENCHIADEKQISDDSELKETNDEPPKGKSEEAENKMKGSQNTCTGNKSPIEELDGIQLKDTDPPEGFSKPELSDKNTLKSLKENSNIVKKSQAVKVKAKKYHGSQQVHGKKRIVTSKKVVDNAESCHNADEKQISDNGELKETNDEAPKGKWEEVENKIKESQNTSISDKSPKEESNGSQLKDTDPPDGSSKAELSDKNTPQPLKAKSKIVKKSRAGKLKAKMNNGPQQIRGKRGIRRTSKKVDNSESCHNADEKQILDNSQLKETNDGPPKEKSQEAENKVKGSQNRSTSGKSPREMSQQAQKDKTSQLDKTEQKQKSKEKHRKLSKGSMIRKNKDKSSGMERNQLKGKKGEKLGGFIFLCNAKTKPDCFRYHVMGVSAGKKDDVLQIKPGLKLFLYDFDLKLLYGIYKASCSGGMKLEPKAFSGKFPAQVRFKIASDCFPIPESIFKKAIKDNYNEKHKFRTELTVRQVRKLTQLFRPVGIHSAVHPVHSQPKVIIQEREIRSAVQPVHSQPKVIIRERESSDSVRGSWTHLQRESYNVRSINRDQFDRREEIADDLFRVEIPHDLFRMEGYTPSHLPRDRRNVATTSHVNPLLEYYEGDYQPYHLDRGYPRNVSAHVESLRTDPLYLDDSWDPYHAYHRGVSARDAYFAPLSREEISPNSYLAGGRPFVGTDNLPRREAVQDRHYPIYSAPDALSDHHRMRPYHGDKFEASRGPVSSRYSFAGPSFHRQ</sequence>
<feature type="compositionally biased region" description="Polar residues" evidence="1">
    <location>
        <begin position="121"/>
        <end position="134"/>
    </location>
</feature>
<dbReference type="SMART" id="SM00767">
    <property type="entry name" value="DCD"/>
    <property type="match status" value="1"/>
</dbReference>
<reference evidence="3" key="3">
    <citation type="submission" date="2018-07" db="EMBL/GenBank/DDBJ databases">
        <title>WGS assembly of Glycine max.</title>
        <authorList>
            <person name="Schmutz J."/>
            <person name="Cannon S."/>
            <person name="Schlueter J."/>
            <person name="Ma J."/>
            <person name="Mitros T."/>
            <person name="Nelson W."/>
            <person name="Hyten D."/>
            <person name="Song Q."/>
            <person name="Thelen J."/>
            <person name="Cheng J."/>
            <person name="Xu D."/>
            <person name="Hellsten U."/>
            <person name="May G."/>
            <person name="Yu Y."/>
            <person name="Sakurai T."/>
            <person name="Umezawa T."/>
            <person name="Bhattacharyya M."/>
            <person name="Sandhu D."/>
            <person name="Valliyodan B."/>
            <person name="Lindquist E."/>
            <person name="Peto M."/>
            <person name="Grant D."/>
            <person name="Shu S."/>
            <person name="Goodstein D."/>
            <person name="Barry K."/>
            <person name="Futrell-Griggs M."/>
            <person name="Abernathy B."/>
            <person name="Du J."/>
            <person name="Tian Z."/>
            <person name="Zhu L."/>
            <person name="Gill N."/>
            <person name="Joshi T."/>
            <person name="Libault M."/>
            <person name="Sethuraman A."/>
            <person name="Zhang X."/>
            <person name="Shinozaki K."/>
            <person name="Nguyen H."/>
            <person name="Wing R."/>
            <person name="Cregan P."/>
            <person name="Specht J."/>
            <person name="Grimwood J."/>
            <person name="Rokhsar D."/>
            <person name="Stacey G."/>
            <person name="Shoemaker R."/>
            <person name="Jackson S."/>
        </authorList>
    </citation>
    <scope>NUCLEOTIDE SEQUENCE</scope>
    <source>
        <tissue evidence="3">Callus</tissue>
    </source>
</reference>
<dbReference type="Proteomes" id="UP000008827">
    <property type="component" value="Chromosome 6"/>
</dbReference>
<evidence type="ECO:0000259" key="2">
    <source>
        <dbReference type="PROSITE" id="PS51222"/>
    </source>
</evidence>
<dbReference type="eggNOG" id="ENOG502QY8D">
    <property type="taxonomic scope" value="Eukaryota"/>
</dbReference>
<feature type="compositionally biased region" description="Basic residues" evidence="1">
    <location>
        <begin position="322"/>
        <end position="341"/>
    </location>
</feature>
<evidence type="ECO:0000313" key="5">
    <source>
        <dbReference type="Proteomes" id="UP000008827"/>
    </source>
</evidence>
<proteinExistence type="predicted"/>
<feature type="domain" description="DCD" evidence="2">
    <location>
        <begin position="579"/>
        <end position="706"/>
    </location>
</feature>
<reference evidence="3 4" key="1">
    <citation type="journal article" date="2010" name="Nature">
        <title>Genome sequence of the palaeopolyploid soybean.</title>
        <authorList>
            <person name="Schmutz J."/>
            <person name="Cannon S.B."/>
            <person name="Schlueter J."/>
            <person name="Ma J."/>
            <person name="Mitros T."/>
            <person name="Nelson W."/>
            <person name="Hyten D.L."/>
            <person name="Song Q."/>
            <person name="Thelen J.J."/>
            <person name="Cheng J."/>
            <person name="Xu D."/>
            <person name="Hellsten U."/>
            <person name="May G.D."/>
            <person name="Yu Y."/>
            <person name="Sakurai T."/>
            <person name="Umezawa T."/>
            <person name="Bhattacharyya M.K."/>
            <person name="Sandhu D."/>
            <person name="Valliyodan B."/>
            <person name="Lindquist E."/>
            <person name="Peto M."/>
            <person name="Grant D."/>
            <person name="Shu S."/>
            <person name="Goodstein D."/>
            <person name="Barry K."/>
            <person name="Futrell-Griggs M."/>
            <person name="Abernathy B."/>
            <person name="Du J."/>
            <person name="Tian Z."/>
            <person name="Zhu L."/>
            <person name="Gill N."/>
            <person name="Joshi T."/>
            <person name="Libault M."/>
            <person name="Sethuraman A."/>
            <person name="Zhang X.-C."/>
            <person name="Shinozaki K."/>
            <person name="Nguyen H.T."/>
            <person name="Wing R.A."/>
            <person name="Cregan P."/>
            <person name="Specht J."/>
            <person name="Grimwood J."/>
            <person name="Rokhsar D."/>
            <person name="Stacey G."/>
            <person name="Shoemaker R.C."/>
            <person name="Jackson S.A."/>
        </authorList>
    </citation>
    <scope>NUCLEOTIDE SEQUENCE [LARGE SCALE GENOMIC DNA]</scope>
    <source>
        <strain evidence="4">cv. Williams 82</strain>
        <tissue evidence="3">Callus</tissue>
    </source>
</reference>
<feature type="compositionally biased region" description="Polar residues" evidence="1">
    <location>
        <begin position="67"/>
        <end position="80"/>
    </location>
</feature>
<dbReference type="Gramene" id="KRH56198">
    <property type="protein sequence ID" value="KRH56198"/>
    <property type="gene ID" value="GLYMA_06G309600"/>
</dbReference>
<feature type="compositionally biased region" description="Polar residues" evidence="1">
    <location>
        <begin position="263"/>
        <end position="273"/>
    </location>
</feature>
<evidence type="ECO:0000256" key="1">
    <source>
        <dbReference type="SAM" id="MobiDB-lite"/>
    </source>
</evidence>
<dbReference type="PROSITE" id="PS51222">
    <property type="entry name" value="DCD"/>
    <property type="match status" value="1"/>
</dbReference>
<dbReference type="KEGG" id="gmx:100797837"/>
<name>K7KYD8_SOYBN</name>
<feature type="compositionally biased region" description="Basic residues" evidence="1">
    <location>
        <begin position="545"/>
        <end position="562"/>
    </location>
</feature>
<accession>K7KYD8</accession>
<feature type="compositionally biased region" description="Basic and acidic residues" evidence="1">
    <location>
        <begin position="529"/>
        <end position="544"/>
    </location>
</feature>
<organism evidence="4">
    <name type="scientific">Glycine max</name>
    <name type="common">Soybean</name>
    <name type="synonym">Glycine hispida</name>
    <dbReference type="NCBI Taxonomy" id="3847"/>
    <lineage>
        <taxon>Eukaryota</taxon>
        <taxon>Viridiplantae</taxon>
        <taxon>Streptophyta</taxon>
        <taxon>Embryophyta</taxon>
        <taxon>Tracheophyta</taxon>
        <taxon>Spermatophyta</taxon>
        <taxon>Magnoliopsida</taxon>
        <taxon>eudicotyledons</taxon>
        <taxon>Gunneridae</taxon>
        <taxon>Pentapetalae</taxon>
        <taxon>rosids</taxon>
        <taxon>fabids</taxon>
        <taxon>Fabales</taxon>
        <taxon>Fabaceae</taxon>
        <taxon>Papilionoideae</taxon>
        <taxon>50 kb inversion clade</taxon>
        <taxon>NPAAA clade</taxon>
        <taxon>indigoferoid/millettioid clade</taxon>
        <taxon>Phaseoleae</taxon>
        <taxon>Glycine</taxon>
        <taxon>Glycine subgen. Soja</taxon>
    </lineage>
</organism>
<evidence type="ECO:0000313" key="4">
    <source>
        <dbReference type="EnsemblPlants" id="KRH56198"/>
    </source>
</evidence>
<reference evidence="4" key="2">
    <citation type="submission" date="2018-02" db="UniProtKB">
        <authorList>
            <consortium name="EnsemblPlants"/>
        </authorList>
    </citation>
    <scope>IDENTIFICATION</scope>
    <source>
        <strain evidence="4">Williams 82</strain>
    </source>
</reference>
<evidence type="ECO:0000313" key="3">
    <source>
        <dbReference type="EMBL" id="KRH56198.1"/>
    </source>
</evidence>
<feature type="region of interest" description="Disordered" evidence="1">
    <location>
        <begin position="925"/>
        <end position="944"/>
    </location>
</feature>
<dbReference type="PaxDb" id="3847-GLYMA06G46627.1"/>
<feature type="compositionally biased region" description="Basic residues" evidence="1">
    <location>
        <begin position="457"/>
        <end position="466"/>
    </location>
</feature>
<gene>
    <name evidence="4" type="primary">LOC100797837</name>
    <name evidence="3" type="ORF">GLYMA_06G309600</name>
</gene>
<dbReference type="EMBL" id="CM000839">
    <property type="protein sequence ID" value="KRH56198.1"/>
    <property type="molecule type" value="Genomic_DNA"/>
</dbReference>
<feature type="compositionally biased region" description="Basic and acidic residues" evidence="1">
    <location>
        <begin position="297"/>
        <end position="308"/>
    </location>
</feature>
<feature type="compositionally biased region" description="Basic and acidic residues" evidence="1">
    <location>
        <begin position="467"/>
        <end position="483"/>
    </location>
</feature>
<feature type="compositionally biased region" description="Low complexity" evidence="1">
    <location>
        <begin position="102"/>
        <end position="114"/>
    </location>
</feature>
<feature type="compositionally biased region" description="Basic and acidic residues" evidence="1">
    <location>
        <begin position="150"/>
        <end position="166"/>
    </location>
</feature>
<dbReference type="PANTHER" id="PTHR46444:SF3">
    <property type="entry name" value="DCD (DEVELOPMENT AND CELL DEATH) DOMAIN PROTEIN"/>
    <property type="match status" value="1"/>
</dbReference>
<feature type="compositionally biased region" description="Polar residues" evidence="1">
    <location>
        <begin position="509"/>
        <end position="528"/>
    </location>
</feature>
<dbReference type="SMR" id="K7KYD8"/>
<dbReference type="PANTHER" id="PTHR46444">
    <property type="entry name" value="DCD (DEVELOPMENT AND CELL DEATH) DOMAIN PROTEIN-RELATED"/>
    <property type="match status" value="1"/>
</dbReference>
<feature type="compositionally biased region" description="Basic and acidic residues" evidence="1">
    <location>
        <begin position="353"/>
        <end position="387"/>
    </location>
</feature>
<dbReference type="InterPro" id="IPR013989">
    <property type="entry name" value="Dev_and_cell_death_domain"/>
</dbReference>
<dbReference type="GeneID" id="100797837"/>
<dbReference type="AlphaFoldDB" id="K7KYD8"/>
<dbReference type="Pfam" id="PF10539">
    <property type="entry name" value="Dev_Cell_Death"/>
    <property type="match status" value="1"/>
</dbReference>
<feature type="compositionally biased region" description="Basic and acidic residues" evidence="1">
    <location>
        <begin position="230"/>
        <end position="262"/>
    </location>
</feature>
<dbReference type="EnsemblPlants" id="KRH56198">
    <property type="protein sequence ID" value="KRH56198"/>
    <property type="gene ID" value="GLYMA_06G309600"/>
</dbReference>